<dbReference type="EMBL" id="BPLR01004100">
    <property type="protein sequence ID" value="GIX92159.1"/>
    <property type="molecule type" value="Genomic_DNA"/>
</dbReference>
<comment type="caution">
    <text evidence="1">The sequence shown here is derived from an EMBL/GenBank/DDBJ whole genome shotgun (WGS) entry which is preliminary data.</text>
</comment>
<reference evidence="1 2" key="1">
    <citation type="submission" date="2021-06" db="EMBL/GenBank/DDBJ databases">
        <title>Caerostris extrusa draft genome.</title>
        <authorList>
            <person name="Kono N."/>
            <person name="Arakawa K."/>
        </authorList>
    </citation>
    <scope>NUCLEOTIDE SEQUENCE [LARGE SCALE GENOMIC DNA]</scope>
</reference>
<proteinExistence type="predicted"/>
<organism evidence="1 2">
    <name type="scientific">Caerostris extrusa</name>
    <name type="common">Bark spider</name>
    <name type="synonym">Caerostris bankana</name>
    <dbReference type="NCBI Taxonomy" id="172846"/>
    <lineage>
        <taxon>Eukaryota</taxon>
        <taxon>Metazoa</taxon>
        <taxon>Ecdysozoa</taxon>
        <taxon>Arthropoda</taxon>
        <taxon>Chelicerata</taxon>
        <taxon>Arachnida</taxon>
        <taxon>Araneae</taxon>
        <taxon>Araneomorphae</taxon>
        <taxon>Entelegynae</taxon>
        <taxon>Araneoidea</taxon>
        <taxon>Araneidae</taxon>
        <taxon>Caerostris</taxon>
    </lineage>
</organism>
<evidence type="ECO:0000313" key="1">
    <source>
        <dbReference type="EMBL" id="GIX92159.1"/>
    </source>
</evidence>
<accession>A0AAV4P8A5</accession>
<protein>
    <submittedName>
        <fullName evidence="1">Uncharacterized protein</fullName>
    </submittedName>
</protein>
<name>A0AAV4P8A5_CAEEX</name>
<dbReference type="Proteomes" id="UP001054945">
    <property type="component" value="Unassembled WGS sequence"/>
</dbReference>
<sequence>MINPWLRNLFCVRNSVGLEELKETLTFRVFYLKSICQMWVNLPDDQGCQMWPDLPDDQDYQMWLILGIWDNFRKY</sequence>
<keyword evidence="2" id="KW-1185">Reference proteome</keyword>
<dbReference type="AlphaFoldDB" id="A0AAV4P8A5"/>
<evidence type="ECO:0000313" key="2">
    <source>
        <dbReference type="Proteomes" id="UP001054945"/>
    </source>
</evidence>
<gene>
    <name evidence="1" type="ORF">CEXT_524001</name>
</gene>